<dbReference type="GO" id="GO:0016301">
    <property type="term" value="F:kinase activity"/>
    <property type="evidence" value="ECO:0007669"/>
    <property type="project" value="UniProtKB-UniRule"/>
</dbReference>
<dbReference type="RefSeq" id="WP_042060473.1">
    <property type="nucleotide sequence ID" value="NZ_BAND01000093.1"/>
</dbReference>
<dbReference type="Pfam" id="PF03881">
    <property type="entry name" value="Fructosamin_kin"/>
    <property type="match status" value="1"/>
</dbReference>
<dbReference type="PANTHER" id="PTHR12149:SF8">
    <property type="entry name" value="PROTEIN-RIBULOSAMINE 3-KINASE"/>
    <property type="match status" value="1"/>
</dbReference>
<organism evidence="3 4">
    <name type="scientific">Acidomonas methanolica NBRC 104435</name>
    <dbReference type="NCBI Taxonomy" id="1231351"/>
    <lineage>
        <taxon>Bacteria</taxon>
        <taxon>Pseudomonadati</taxon>
        <taxon>Pseudomonadota</taxon>
        <taxon>Alphaproteobacteria</taxon>
        <taxon>Acetobacterales</taxon>
        <taxon>Acetobacteraceae</taxon>
        <taxon>Acidomonas</taxon>
    </lineage>
</organism>
<evidence type="ECO:0000256" key="2">
    <source>
        <dbReference type="PIRNR" id="PIRNR006221"/>
    </source>
</evidence>
<reference evidence="4" key="1">
    <citation type="journal article" date="2014" name="FEMS Microbiol. Lett.">
        <title>Draft Genomic DNA Sequence of the Facultatively Methylotrophic Bacterium Acidomonas methanolica type strain MB58.</title>
        <authorList>
            <person name="Higashiura N."/>
            <person name="Hadano H."/>
            <person name="Hirakawa H."/>
            <person name="Matsutani M."/>
            <person name="Takabe S."/>
            <person name="Matsushita K."/>
            <person name="Azuma Y."/>
        </authorList>
    </citation>
    <scope>NUCLEOTIDE SEQUENCE [LARGE SCALE GENOMIC DNA]</scope>
    <source>
        <strain evidence="4">MB58</strain>
    </source>
</reference>
<keyword evidence="4" id="KW-1185">Reference proteome</keyword>
<dbReference type="PANTHER" id="PTHR12149">
    <property type="entry name" value="FRUCTOSAMINE 3 KINASE-RELATED PROTEIN"/>
    <property type="match status" value="1"/>
</dbReference>
<dbReference type="InterPro" id="IPR011009">
    <property type="entry name" value="Kinase-like_dom_sf"/>
</dbReference>
<dbReference type="AlphaFoldDB" id="A0A023D7B9"/>
<reference evidence="3 4" key="2">
    <citation type="journal article" date="2014" name="FEMS Microbiol. Lett.">
        <title>Draft genomic DNA sequence of the facultatively methylotrophic bacterium Acidomonas methanolica type strain MB58.</title>
        <authorList>
            <person name="Higashiura N."/>
            <person name="Hadano H."/>
            <person name="Hirakawa H."/>
            <person name="Matsutani M."/>
            <person name="Takabe S."/>
            <person name="Matsushita K."/>
            <person name="Azuma Y."/>
        </authorList>
    </citation>
    <scope>NUCLEOTIDE SEQUENCE [LARGE SCALE GENOMIC DNA]</scope>
    <source>
        <strain evidence="3 4">MB58</strain>
    </source>
</reference>
<dbReference type="SUPFAM" id="SSF56112">
    <property type="entry name" value="Protein kinase-like (PK-like)"/>
    <property type="match status" value="1"/>
</dbReference>
<evidence type="ECO:0000256" key="1">
    <source>
        <dbReference type="ARBA" id="ARBA00009460"/>
    </source>
</evidence>
<name>A0A023D7B9_ACIMT</name>
<comment type="similarity">
    <text evidence="1 2">Belongs to the fructosamine kinase family.</text>
</comment>
<proteinExistence type="inferred from homology"/>
<keyword evidence="2" id="KW-0808">Transferase</keyword>
<sequence>MTPRDAAALLRATITAATPLGGGDLSEVMAITFQRSGEPPREAVVKTGPFPPREARMLDRLRAAGAPAPPVLAVDDALLVMERLPANGSLSRAWASLGHILRALHAAPVPETLYGWDEEYAFGTLAIANARGADWAEFWRDRRILCHAPFLPTDLARRLDRLAATLPARLPAAPRPSLLHGDLWSGNVLVAQERISGLIDPACCIGHHEADFAILTLFSRPPPAFWTAYGPLEPGWRERVALYRLWPALVHLRLFGASYRPLVEDCLENLI</sequence>
<dbReference type="PIRSF" id="PIRSF006221">
    <property type="entry name" value="Ketosamine-3-kinase"/>
    <property type="match status" value="1"/>
</dbReference>
<evidence type="ECO:0000313" key="3">
    <source>
        <dbReference type="EMBL" id="GAJ29999.1"/>
    </source>
</evidence>
<dbReference type="EMBL" id="BAND01000093">
    <property type="protein sequence ID" value="GAJ29999.1"/>
    <property type="molecule type" value="Genomic_DNA"/>
</dbReference>
<keyword evidence="2 3" id="KW-0418">Kinase</keyword>
<gene>
    <name evidence="3" type="ORF">Amme_093_023</name>
</gene>
<dbReference type="Gene3D" id="3.90.1200.10">
    <property type="match status" value="1"/>
</dbReference>
<dbReference type="Proteomes" id="UP000019760">
    <property type="component" value="Unassembled WGS sequence"/>
</dbReference>
<dbReference type="InterPro" id="IPR016477">
    <property type="entry name" value="Fructo-/Ketosamine-3-kinase"/>
</dbReference>
<protein>
    <submittedName>
        <fullName evidence="3">Fructosamine-3-kinase</fullName>
    </submittedName>
</protein>
<dbReference type="Gene3D" id="3.30.200.20">
    <property type="entry name" value="Phosphorylase Kinase, domain 1"/>
    <property type="match status" value="1"/>
</dbReference>
<accession>A0A023D7B9</accession>
<comment type="caution">
    <text evidence="3">The sequence shown here is derived from an EMBL/GenBank/DDBJ whole genome shotgun (WGS) entry which is preliminary data.</text>
</comment>
<evidence type="ECO:0000313" key="4">
    <source>
        <dbReference type="Proteomes" id="UP000019760"/>
    </source>
</evidence>